<feature type="compositionally biased region" description="Basic and acidic residues" evidence="2">
    <location>
        <begin position="165"/>
        <end position="174"/>
    </location>
</feature>
<keyword evidence="1" id="KW-0677">Repeat</keyword>
<dbReference type="GO" id="GO:0042302">
    <property type="term" value="F:structural constituent of cuticle"/>
    <property type="evidence" value="ECO:0007669"/>
    <property type="project" value="InterPro"/>
</dbReference>
<keyword evidence="3" id="KW-0812">Transmembrane</keyword>
<dbReference type="AlphaFoldDB" id="A0A8S9ZHN9"/>
<keyword evidence="3" id="KW-0472">Membrane</keyword>
<proteinExistence type="predicted"/>
<evidence type="ECO:0000256" key="3">
    <source>
        <dbReference type="SAM" id="Phobius"/>
    </source>
</evidence>
<reference evidence="5" key="1">
    <citation type="journal article" date="2020" name="Ecol. Evol.">
        <title>Genome structure and content of the rice root-knot nematode (Meloidogyne graminicola).</title>
        <authorList>
            <person name="Phan N.T."/>
            <person name="Danchin E.G.J."/>
            <person name="Klopp C."/>
            <person name="Perfus-Barbeoch L."/>
            <person name="Kozlowski D.K."/>
            <person name="Koutsovoulos G.D."/>
            <person name="Lopez-Roques C."/>
            <person name="Bouchez O."/>
            <person name="Zahm M."/>
            <person name="Besnard G."/>
            <person name="Bellafiore S."/>
        </authorList>
    </citation>
    <scope>NUCLEOTIDE SEQUENCE</scope>
    <source>
        <strain evidence="5">VN-18</strain>
    </source>
</reference>
<dbReference type="PANTHER" id="PTHR24637">
    <property type="entry name" value="COLLAGEN"/>
    <property type="match status" value="1"/>
</dbReference>
<dbReference type="Proteomes" id="UP000605970">
    <property type="component" value="Unassembled WGS sequence"/>
</dbReference>
<feature type="compositionally biased region" description="Pro residues" evidence="2">
    <location>
        <begin position="153"/>
        <end position="163"/>
    </location>
</feature>
<dbReference type="InterPro" id="IPR002486">
    <property type="entry name" value="Col_cuticle_N"/>
</dbReference>
<dbReference type="OrthoDB" id="5983381at2759"/>
<organism evidence="5 6">
    <name type="scientific">Meloidogyne graminicola</name>
    <dbReference type="NCBI Taxonomy" id="189291"/>
    <lineage>
        <taxon>Eukaryota</taxon>
        <taxon>Metazoa</taxon>
        <taxon>Ecdysozoa</taxon>
        <taxon>Nematoda</taxon>
        <taxon>Chromadorea</taxon>
        <taxon>Rhabditida</taxon>
        <taxon>Tylenchina</taxon>
        <taxon>Tylenchomorpha</taxon>
        <taxon>Tylenchoidea</taxon>
        <taxon>Meloidogynidae</taxon>
        <taxon>Meloidogyninae</taxon>
        <taxon>Meloidogyne</taxon>
    </lineage>
</organism>
<protein>
    <submittedName>
        <fullName evidence="5">Col_cuticle_N domain-containing protein</fullName>
    </submittedName>
</protein>
<sequence length="300" mass="31089">MYSTQLAANFSILFSICAIIGCAYFIPTLIGKINKITEDLENEMEKFNNLQKQIWRKVNVNNNDENKNIGTLILDKIRRQKRQTNEYFGGVTQAGQCTCLEENKCPVGPRGPKGKPGMDGEPGKPGTPGPKGLHGCSPPVMIQQGEVNCRICPPGPPGYPGPPGERGEDGKPGPDGEPGTRGLPGYQGPPGPQGIQGETGIPGKNGAPGIAGRNASSGGKGEMGAPGLKGPTGPKGVTGHTGTDGKPGLPGQRGLPGNIGERGDKGKEGLPGNMGNNGGPGTDASYCRCPQRTGKLPYFL</sequence>
<dbReference type="Pfam" id="PF01391">
    <property type="entry name" value="Collagen"/>
    <property type="match status" value="2"/>
</dbReference>
<accession>A0A8S9ZHN9</accession>
<dbReference type="EMBL" id="JABEBT010000091">
    <property type="protein sequence ID" value="KAF7632853.1"/>
    <property type="molecule type" value="Genomic_DNA"/>
</dbReference>
<feature type="domain" description="Nematode cuticle collagen N-terminal" evidence="4">
    <location>
        <begin position="6"/>
        <end position="58"/>
    </location>
</feature>
<keyword evidence="3" id="KW-1133">Transmembrane helix</keyword>
<evidence type="ECO:0000313" key="5">
    <source>
        <dbReference type="EMBL" id="KAF7632853.1"/>
    </source>
</evidence>
<evidence type="ECO:0000313" key="6">
    <source>
        <dbReference type="Proteomes" id="UP000605970"/>
    </source>
</evidence>
<dbReference type="Pfam" id="PF01484">
    <property type="entry name" value="Col_cuticle_N"/>
    <property type="match status" value="1"/>
</dbReference>
<dbReference type="SMART" id="SM01088">
    <property type="entry name" value="Col_cuticle_N"/>
    <property type="match status" value="1"/>
</dbReference>
<dbReference type="PANTHER" id="PTHR24637:SF421">
    <property type="entry name" value="CUTICLE COLLAGEN DPY-2"/>
    <property type="match status" value="1"/>
</dbReference>
<evidence type="ECO:0000256" key="1">
    <source>
        <dbReference type="ARBA" id="ARBA00022737"/>
    </source>
</evidence>
<comment type="caution">
    <text evidence="5">The sequence shown here is derived from an EMBL/GenBank/DDBJ whole genome shotgun (WGS) entry which is preliminary data.</text>
</comment>
<evidence type="ECO:0000259" key="4">
    <source>
        <dbReference type="SMART" id="SM01088"/>
    </source>
</evidence>
<dbReference type="InterPro" id="IPR008160">
    <property type="entry name" value="Collagen"/>
</dbReference>
<feature type="region of interest" description="Disordered" evidence="2">
    <location>
        <begin position="105"/>
        <end position="283"/>
    </location>
</feature>
<feature type="compositionally biased region" description="Low complexity" evidence="2">
    <location>
        <begin position="193"/>
        <end position="202"/>
    </location>
</feature>
<feature type="transmembrane region" description="Helical" evidence="3">
    <location>
        <begin position="6"/>
        <end position="26"/>
    </location>
</feature>
<evidence type="ECO:0000256" key="2">
    <source>
        <dbReference type="SAM" id="MobiDB-lite"/>
    </source>
</evidence>
<keyword evidence="6" id="KW-1185">Reference proteome</keyword>
<name>A0A8S9ZHN9_9BILA</name>
<gene>
    <name evidence="5" type="ORF">Mgra_00007711</name>
</gene>